<gene>
    <name evidence="1" type="ORF">S03H2_24367</name>
</gene>
<protein>
    <submittedName>
        <fullName evidence="1">Uncharacterized protein</fullName>
    </submittedName>
</protein>
<comment type="caution">
    <text evidence="1">The sequence shown here is derived from an EMBL/GenBank/DDBJ whole genome shotgun (WGS) entry which is preliminary data.</text>
</comment>
<proteinExistence type="predicted"/>
<reference evidence="1" key="1">
    <citation type="journal article" date="2014" name="Front. Microbiol.">
        <title>High frequency of phylogenetically diverse reductive dehalogenase-homologous genes in deep subseafloor sedimentary metagenomes.</title>
        <authorList>
            <person name="Kawai M."/>
            <person name="Futagami T."/>
            <person name="Toyoda A."/>
            <person name="Takaki Y."/>
            <person name="Nishi S."/>
            <person name="Hori S."/>
            <person name="Arai W."/>
            <person name="Tsubouchi T."/>
            <person name="Morono Y."/>
            <person name="Uchiyama I."/>
            <person name="Ito T."/>
            <person name="Fujiyama A."/>
            <person name="Inagaki F."/>
            <person name="Takami H."/>
        </authorList>
    </citation>
    <scope>NUCLEOTIDE SEQUENCE</scope>
    <source>
        <strain evidence="1">Expedition CK06-06</strain>
    </source>
</reference>
<sequence>MEIRFYWIENTENRGVGMDIGLSGKHVIVTGA</sequence>
<name>X1G881_9ZZZZ</name>
<accession>X1G881</accession>
<organism evidence="1">
    <name type="scientific">marine sediment metagenome</name>
    <dbReference type="NCBI Taxonomy" id="412755"/>
    <lineage>
        <taxon>unclassified sequences</taxon>
        <taxon>metagenomes</taxon>
        <taxon>ecological metagenomes</taxon>
    </lineage>
</organism>
<dbReference type="EMBL" id="BARU01013519">
    <property type="protein sequence ID" value="GAH37779.1"/>
    <property type="molecule type" value="Genomic_DNA"/>
</dbReference>
<dbReference type="AlphaFoldDB" id="X1G881"/>
<evidence type="ECO:0000313" key="1">
    <source>
        <dbReference type="EMBL" id="GAH37779.1"/>
    </source>
</evidence>
<feature type="non-terminal residue" evidence="1">
    <location>
        <position position="32"/>
    </location>
</feature>